<accession>F0UH96</accession>
<protein>
    <submittedName>
        <fullName evidence="2">Predicted protein</fullName>
    </submittedName>
</protein>
<feature type="region of interest" description="Disordered" evidence="1">
    <location>
        <begin position="26"/>
        <end position="45"/>
    </location>
</feature>
<sequence>MKHKSSLLHLANLVASHMNRTGRIAASSGIKRHPSGSEQGETKYHARRSRMRISIVWFPAPVQLEIRRFPVKVALPLSTKVQGLLTSAEEHNRTTITYSSYS</sequence>
<name>F0UH96_AJEC8</name>
<dbReference type="EMBL" id="DS990638">
    <property type="protein sequence ID" value="EGC44443.1"/>
    <property type="molecule type" value="Genomic_DNA"/>
</dbReference>
<gene>
    <name evidence="2" type="ORF">HCEG_03658</name>
</gene>
<organism evidence="3">
    <name type="scientific">Ajellomyces capsulatus (strain H88)</name>
    <name type="common">Darling's disease fungus</name>
    <name type="synonym">Histoplasma capsulatum</name>
    <dbReference type="NCBI Taxonomy" id="544711"/>
    <lineage>
        <taxon>Eukaryota</taxon>
        <taxon>Fungi</taxon>
        <taxon>Dikarya</taxon>
        <taxon>Ascomycota</taxon>
        <taxon>Pezizomycotina</taxon>
        <taxon>Eurotiomycetes</taxon>
        <taxon>Eurotiomycetidae</taxon>
        <taxon>Onygenales</taxon>
        <taxon>Ajellomycetaceae</taxon>
        <taxon>Histoplasma</taxon>
    </lineage>
</organism>
<proteinExistence type="predicted"/>
<dbReference type="AlphaFoldDB" id="F0UH96"/>
<evidence type="ECO:0000256" key="1">
    <source>
        <dbReference type="SAM" id="MobiDB-lite"/>
    </source>
</evidence>
<evidence type="ECO:0000313" key="3">
    <source>
        <dbReference type="Proteomes" id="UP000008142"/>
    </source>
</evidence>
<dbReference type="HOGENOM" id="CLU_2276630_0_0_1"/>
<evidence type="ECO:0000313" key="2">
    <source>
        <dbReference type="EMBL" id="EGC44443.1"/>
    </source>
</evidence>
<dbReference type="Proteomes" id="UP000008142">
    <property type="component" value="Unassembled WGS sequence"/>
</dbReference>
<reference evidence="3" key="1">
    <citation type="submission" date="2008-07" db="EMBL/GenBank/DDBJ databases">
        <title>Annotation of Ajellomyces capsulatus strain H88.</title>
        <authorList>
            <person name="Champion M."/>
            <person name="Cuomo C."/>
            <person name="Ma L.-J."/>
            <person name="Henn M.R."/>
            <person name="Sil A."/>
            <person name="Goldman B."/>
            <person name="Young S.K."/>
            <person name="Kodira C.D."/>
            <person name="Zeng Q."/>
            <person name="Koehrsen M."/>
            <person name="Alvarado L."/>
            <person name="Berlin A."/>
            <person name="Borenstein D."/>
            <person name="Chen Z."/>
            <person name="Engels R."/>
            <person name="Freedman E."/>
            <person name="Gellesch M."/>
            <person name="Goldberg J."/>
            <person name="Griggs A."/>
            <person name="Gujja S."/>
            <person name="Heiman D."/>
            <person name="Hepburn T."/>
            <person name="Howarth C."/>
            <person name="Jen D."/>
            <person name="Larson L."/>
            <person name="Lewis B."/>
            <person name="Mehta T."/>
            <person name="Park D."/>
            <person name="Pearson M."/>
            <person name="Roberts A."/>
            <person name="Saif S."/>
            <person name="Shea T."/>
            <person name="Shenoy N."/>
            <person name="Sisk P."/>
            <person name="Stolte C."/>
            <person name="Sykes S."/>
            <person name="Walk T."/>
            <person name="White J."/>
            <person name="Yandava C."/>
            <person name="Klein B."/>
            <person name="McEwen J.G."/>
            <person name="Puccia R."/>
            <person name="Goldman G.H."/>
            <person name="Felipe M.S."/>
            <person name="Nino-Vega G."/>
            <person name="San-Blas G."/>
            <person name="Taylor J."/>
            <person name="Mendoza L."/>
            <person name="Galagan J."/>
            <person name="Nusbaum C."/>
            <person name="Birren B."/>
        </authorList>
    </citation>
    <scope>NUCLEOTIDE SEQUENCE [LARGE SCALE GENOMIC DNA]</scope>
    <source>
        <strain evidence="3">H88</strain>
    </source>
</reference>